<dbReference type="OrthoDB" id="2571873at2759"/>
<accession>A0A1B9IAL1</accession>
<sequence length="388" mass="44811">MACIVSPPAKLTHPALLTGLTTPPLTPLSAGHHAKHHTPNSSPKFQSPNPSYAMLRAHHAYALKYMIAKLRWDQVNNLYIPGQDADWNHNEMIHKLEKELHDVQEAQKGLDQFPNCFAPTAFPKPHGPVTKEKFEELEKIKIEKEKKLNEEMEKHFEPFLKQLFIGPMTKLQAKRDFLLREQLKDNDLEDISILIPTENKRYIMAQQEKKIHNHGPPRDKKSYEQQRYEKEKLKVALQLEKIAKEKAAKEKENPPKKRIGPLTKEEWIATLPVYGPKTYNEAMLPKQRAQRHDIITWLQRPWGKYNEKASKAMEDLAVLAKEALEEEKLYREKMKQKKEEAEAQEKKKAKDDALRKKEQEDGKGIEPAADKAIVEAKAEGNGENEKGQ</sequence>
<dbReference type="GeneID" id="30170334"/>
<evidence type="ECO:0000313" key="2">
    <source>
        <dbReference type="EMBL" id="OCF52672.1"/>
    </source>
</evidence>
<reference evidence="3" key="4">
    <citation type="submission" date="2024-02" db="EMBL/GenBank/DDBJ databases">
        <title>Comparative genomics of Cryptococcus and Kwoniella reveals pathogenesis evolution and contrasting modes of karyotype evolution via chromosome fusion or intercentromeric recombination.</title>
        <authorList>
            <person name="Coelho M.A."/>
            <person name="David-Palma M."/>
            <person name="Shea T."/>
            <person name="Bowers K."/>
            <person name="McGinley-Smith S."/>
            <person name="Mohammad A.W."/>
            <person name="Gnirke A."/>
            <person name="Yurkov A.M."/>
            <person name="Nowrousian M."/>
            <person name="Sun S."/>
            <person name="Cuomo C.A."/>
            <person name="Heitman J."/>
        </authorList>
    </citation>
    <scope>NUCLEOTIDE SEQUENCE</scope>
    <source>
        <strain evidence="3">CBS 10737</strain>
    </source>
</reference>
<reference evidence="2" key="1">
    <citation type="submission" date="2013-07" db="EMBL/GenBank/DDBJ databases">
        <title>The Genome Sequence of Cryptococcus pinus CBS10737.</title>
        <authorList>
            <consortium name="The Broad Institute Genome Sequencing Platform"/>
            <person name="Cuomo C."/>
            <person name="Litvintseva A."/>
            <person name="Chen Y."/>
            <person name="Heitman J."/>
            <person name="Sun S."/>
            <person name="Springer D."/>
            <person name="Dromer F."/>
            <person name="Young S.K."/>
            <person name="Zeng Q."/>
            <person name="Gargeya S."/>
            <person name="Fitzgerald M."/>
            <person name="Abouelleil A."/>
            <person name="Alvarado L."/>
            <person name="Berlin A.M."/>
            <person name="Chapman S.B."/>
            <person name="Dewar J."/>
            <person name="Goldberg J."/>
            <person name="Griggs A."/>
            <person name="Gujja S."/>
            <person name="Hansen M."/>
            <person name="Howarth C."/>
            <person name="Imamovic A."/>
            <person name="Larimer J."/>
            <person name="McCowan C."/>
            <person name="Murphy C."/>
            <person name="Pearson M."/>
            <person name="Priest M."/>
            <person name="Roberts A."/>
            <person name="Saif S."/>
            <person name="Shea T."/>
            <person name="Sykes S."/>
            <person name="Wortman J."/>
            <person name="Nusbaum C."/>
            <person name="Birren B."/>
        </authorList>
    </citation>
    <scope>NUCLEOTIDE SEQUENCE [LARGE SCALE GENOMIC DNA]</scope>
    <source>
        <strain evidence="2">CBS 10737</strain>
    </source>
</reference>
<dbReference type="AlphaFoldDB" id="A0A1B9IAL1"/>
<dbReference type="EMBL" id="KI894008">
    <property type="protein sequence ID" value="OCF52672.1"/>
    <property type="molecule type" value="Genomic_DNA"/>
</dbReference>
<proteinExistence type="predicted"/>
<reference evidence="3" key="2">
    <citation type="submission" date="2013-07" db="EMBL/GenBank/DDBJ databases">
        <authorList>
            <consortium name="The Broad Institute Genome Sequencing Platform"/>
            <person name="Cuomo C."/>
            <person name="Litvintseva A."/>
            <person name="Chen Y."/>
            <person name="Heitman J."/>
            <person name="Sun S."/>
            <person name="Springer D."/>
            <person name="Dromer F."/>
            <person name="Young S.K."/>
            <person name="Zeng Q."/>
            <person name="Gargeya S."/>
            <person name="Fitzgerald M."/>
            <person name="Abouelleil A."/>
            <person name="Alvarado L."/>
            <person name="Berlin A.M."/>
            <person name="Chapman S.B."/>
            <person name="Dewar J."/>
            <person name="Goldberg J."/>
            <person name="Griggs A."/>
            <person name="Gujja S."/>
            <person name="Hansen M."/>
            <person name="Howarth C."/>
            <person name="Imamovic A."/>
            <person name="Larimer J."/>
            <person name="McCowan C."/>
            <person name="Murphy C."/>
            <person name="Pearson M."/>
            <person name="Priest M."/>
            <person name="Roberts A."/>
            <person name="Saif S."/>
            <person name="Shea T."/>
            <person name="Sykes S."/>
            <person name="Wortman J."/>
            <person name="Nusbaum C."/>
            <person name="Birren B."/>
        </authorList>
    </citation>
    <scope>NUCLEOTIDE SEQUENCE</scope>
    <source>
        <strain evidence="3">CBS 10737</strain>
    </source>
</reference>
<keyword evidence="4" id="KW-1185">Reference proteome</keyword>
<gene>
    <name evidence="2" type="ORF">I206_01965</name>
    <name evidence="3" type="ORF">I206_103030</name>
</gene>
<protein>
    <submittedName>
        <fullName evidence="2">Uncharacterized protein</fullName>
    </submittedName>
</protein>
<dbReference type="KEGG" id="kpin:30170334"/>
<name>A0A1B9IAL1_9TREE</name>
<evidence type="ECO:0000313" key="4">
    <source>
        <dbReference type="Proteomes" id="UP000094020"/>
    </source>
</evidence>
<feature type="compositionally biased region" description="Polar residues" evidence="1">
    <location>
        <begin position="39"/>
        <end position="48"/>
    </location>
</feature>
<dbReference type="Proteomes" id="UP000094020">
    <property type="component" value="Chromosome 4"/>
</dbReference>
<feature type="region of interest" description="Disordered" evidence="1">
    <location>
        <begin position="22"/>
        <end position="48"/>
    </location>
</feature>
<dbReference type="EMBL" id="CP144522">
    <property type="protein sequence ID" value="WWC69094.1"/>
    <property type="molecule type" value="Genomic_DNA"/>
</dbReference>
<evidence type="ECO:0000256" key="1">
    <source>
        <dbReference type="SAM" id="MobiDB-lite"/>
    </source>
</evidence>
<dbReference type="RefSeq" id="XP_019013891.1">
    <property type="nucleotide sequence ID" value="XM_019153730.1"/>
</dbReference>
<reference evidence="2" key="3">
    <citation type="submission" date="2016-07" db="EMBL/GenBank/DDBJ databases">
        <title>Evolution of pathogenesis and genome organization in the Tremellales.</title>
        <authorList>
            <person name="Cuomo C."/>
            <person name="Litvintseva A."/>
            <person name="Heitman J."/>
            <person name="Chen Y."/>
            <person name="Sun S."/>
            <person name="Springer D."/>
            <person name="Dromer F."/>
            <person name="Young S."/>
            <person name="Zeng Q."/>
            <person name="Chapman S."/>
            <person name="Gujja S."/>
            <person name="Saif S."/>
            <person name="Birren B."/>
        </authorList>
    </citation>
    <scope>NUCLEOTIDE SEQUENCE</scope>
    <source>
        <strain evidence="2">CBS 10737</strain>
    </source>
</reference>
<evidence type="ECO:0000313" key="3">
    <source>
        <dbReference type="EMBL" id="WWC69094.1"/>
    </source>
</evidence>
<organism evidence="2">
    <name type="scientific">Kwoniella pini CBS 10737</name>
    <dbReference type="NCBI Taxonomy" id="1296096"/>
    <lineage>
        <taxon>Eukaryota</taxon>
        <taxon>Fungi</taxon>
        <taxon>Dikarya</taxon>
        <taxon>Basidiomycota</taxon>
        <taxon>Agaricomycotina</taxon>
        <taxon>Tremellomycetes</taxon>
        <taxon>Tremellales</taxon>
        <taxon>Cryptococcaceae</taxon>
        <taxon>Kwoniella</taxon>
    </lineage>
</organism>
<feature type="region of interest" description="Disordered" evidence="1">
    <location>
        <begin position="332"/>
        <end position="388"/>
    </location>
</feature>